<evidence type="ECO:0000259" key="10">
    <source>
        <dbReference type="Pfam" id="PF01048"/>
    </source>
</evidence>
<evidence type="ECO:0000256" key="6">
    <source>
        <dbReference type="ARBA" id="ARBA00022679"/>
    </source>
</evidence>
<feature type="binding site" evidence="9">
    <location>
        <begin position="81"/>
        <end position="83"/>
    </location>
    <ligand>
        <name>phosphate</name>
        <dbReference type="ChEBI" id="CHEBI:43474"/>
    </ligand>
</feature>
<organism evidence="12 13">
    <name type="scientific">Peptoclostridium litorale DSM 5388</name>
    <dbReference type="NCBI Taxonomy" id="1121324"/>
    <lineage>
        <taxon>Bacteria</taxon>
        <taxon>Bacillati</taxon>
        <taxon>Bacillota</taxon>
        <taxon>Clostridia</taxon>
        <taxon>Peptostreptococcales</taxon>
        <taxon>Peptoclostridiaceae</taxon>
        <taxon>Peptoclostridium</taxon>
    </lineage>
</organism>
<protein>
    <recommendedName>
        <fullName evidence="8">Purine nucleoside phosphorylase</fullName>
        <ecNumber evidence="8">2.4.2.1</ecNumber>
    </recommendedName>
    <alternativeName>
        <fullName evidence="8">Inosine-guanosine phosphorylase</fullName>
    </alternativeName>
</protein>
<dbReference type="OrthoDB" id="1523230at2"/>
<evidence type="ECO:0000256" key="3">
    <source>
        <dbReference type="ARBA" id="ARBA00006751"/>
    </source>
</evidence>
<dbReference type="GO" id="GO:0004731">
    <property type="term" value="F:purine-nucleoside phosphorylase activity"/>
    <property type="evidence" value="ECO:0007669"/>
    <property type="project" value="UniProtKB-EC"/>
</dbReference>
<dbReference type="STRING" id="1121324.CLIT_10c00660"/>
<dbReference type="CDD" id="cd09009">
    <property type="entry name" value="PNP-EcPNPII_like"/>
    <property type="match status" value="1"/>
</dbReference>
<keyword evidence="5 8" id="KW-0328">Glycosyltransferase</keyword>
<evidence type="ECO:0000256" key="1">
    <source>
        <dbReference type="ARBA" id="ARBA00002678"/>
    </source>
</evidence>
<dbReference type="PANTHER" id="PTHR11904">
    <property type="entry name" value="METHYLTHIOADENOSINE/PURINE NUCLEOSIDE PHOSPHORYLASE"/>
    <property type="match status" value="1"/>
</dbReference>
<dbReference type="Proteomes" id="UP000027946">
    <property type="component" value="Unassembled WGS sequence"/>
</dbReference>
<proteinExistence type="inferred from homology"/>
<dbReference type="PANTHER" id="PTHR11904:SF9">
    <property type="entry name" value="PURINE NUCLEOSIDE PHOSPHORYLASE-RELATED"/>
    <property type="match status" value="1"/>
</dbReference>
<evidence type="ECO:0000313" key="12">
    <source>
        <dbReference type="EMBL" id="KDR95339.1"/>
    </source>
</evidence>
<dbReference type="Pfam" id="PF01048">
    <property type="entry name" value="PNP_UDP_1"/>
    <property type="match status" value="1"/>
</dbReference>
<evidence type="ECO:0000256" key="9">
    <source>
        <dbReference type="PIRSR" id="PIRSR000477-2"/>
    </source>
</evidence>
<dbReference type="EC" id="2.4.2.1" evidence="8"/>
<keyword evidence="4" id="KW-0597">Phosphoprotein</keyword>
<evidence type="ECO:0000256" key="8">
    <source>
        <dbReference type="PIRNR" id="PIRNR000477"/>
    </source>
</evidence>
<dbReference type="SUPFAM" id="SSF53167">
    <property type="entry name" value="Purine and uridine phosphorylases"/>
    <property type="match status" value="1"/>
</dbReference>
<dbReference type="InterPro" id="IPR000845">
    <property type="entry name" value="Nucleoside_phosphorylase_d"/>
</dbReference>
<feature type="binding site" evidence="9">
    <location>
        <position position="113"/>
    </location>
    <ligand>
        <name>phosphate</name>
        <dbReference type="ChEBI" id="CHEBI:43474"/>
    </ligand>
</feature>
<sequence length="272" mass="29387">MAIYDKIRESAEYILERVDKKPSIGLILGSGLGELANSIEGAKMFPYCDIPNFPVSTVEGHEGRLVIGEIEGKTVAAMQGRFHYYEGYDMSSVTFPVRVMKLLGIETIMVTNAAGGVNEAYTPGDLMLISDQLNLSGDNPLKGKNMDEFGVRFPDMSNAYDKELREVVRSVAKNAGVELKEGVYACMSGPTYETPAEIRMLRGLGADAVGMSTVPEVIVAIHSGMKVIGISCITNMAAGILDQPLDHSEVIETSKIAREKFISLVRGTIAAV</sequence>
<dbReference type="PIRSF" id="PIRSF000477">
    <property type="entry name" value="PurNPase"/>
    <property type="match status" value="1"/>
</dbReference>
<reference evidence="12 13" key="1">
    <citation type="submission" date="2014-03" db="EMBL/GenBank/DDBJ databases">
        <title>Genome sequence of Clostridium litorale W6, DSM 5388.</title>
        <authorList>
            <person name="Poehlein A."/>
            <person name="Jagirdar A."/>
            <person name="Khonsari B."/>
            <person name="Chibani C.M."/>
            <person name="Gutierrez Gutierrez D.A."/>
            <person name="Davydova E."/>
            <person name="Alghaithi H.S."/>
            <person name="Nair K.P."/>
            <person name="Dhamotharan K."/>
            <person name="Chandran L."/>
            <person name="G W."/>
            <person name="Daniel R."/>
        </authorList>
    </citation>
    <scope>NUCLEOTIDE SEQUENCE [LARGE SCALE GENOMIC DNA]</scope>
    <source>
        <strain evidence="12 13">W6</strain>
    </source>
</reference>
<dbReference type="GO" id="GO:0005737">
    <property type="term" value="C:cytoplasm"/>
    <property type="evidence" value="ECO:0007669"/>
    <property type="project" value="TreeGrafter"/>
</dbReference>
<dbReference type="AlphaFoldDB" id="A0A069RE38"/>
<feature type="domain" description="Nucleoside phosphorylase" evidence="10">
    <location>
        <begin position="24"/>
        <end position="269"/>
    </location>
</feature>
<comment type="pathway">
    <text evidence="2 8">Purine metabolism; purine nucleoside salvage.</text>
</comment>
<dbReference type="Gene3D" id="3.40.50.1580">
    <property type="entry name" value="Nucleoside phosphorylase domain"/>
    <property type="match status" value="1"/>
</dbReference>
<name>A0A069RE38_PEPLI</name>
<dbReference type="NCBIfam" id="NF006054">
    <property type="entry name" value="PRK08202.1"/>
    <property type="match status" value="1"/>
</dbReference>
<feature type="binding site" evidence="9">
    <location>
        <position position="212"/>
    </location>
    <ligand>
        <name>phosphate</name>
        <dbReference type="ChEBI" id="CHEBI:43474"/>
    </ligand>
</feature>
<dbReference type="EMBL" id="JJMM01000010">
    <property type="protein sequence ID" value="KDR95339.1"/>
    <property type="molecule type" value="Genomic_DNA"/>
</dbReference>
<evidence type="ECO:0000256" key="5">
    <source>
        <dbReference type="ARBA" id="ARBA00022676"/>
    </source>
</evidence>
<dbReference type="InterPro" id="IPR011268">
    <property type="entry name" value="Purine_phosphorylase"/>
</dbReference>
<feature type="binding site" evidence="9">
    <location>
        <position position="30"/>
    </location>
    <ligand>
        <name>phosphate</name>
        <dbReference type="ChEBI" id="CHEBI:43474"/>
    </ligand>
</feature>
<keyword evidence="13" id="KW-1185">Reference proteome</keyword>
<evidence type="ECO:0000313" key="13">
    <source>
        <dbReference type="Proteomes" id="UP000027946"/>
    </source>
</evidence>
<dbReference type="InterPro" id="IPR035994">
    <property type="entry name" value="Nucleoside_phosphorylase_sf"/>
</dbReference>
<dbReference type="NCBIfam" id="TIGR01700">
    <property type="entry name" value="PNPH"/>
    <property type="match status" value="1"/>
</dbReference>
<comment type="catalytic activity">
    <reaction evidence="7">
        <text>a purine 2'-deoxy-D-ribonucleoside + phosphate = a purine nucleobase + 2-deoxy-alpha-D-ribose 1-phosphate</text>
        <dbReference type="Rhea" id="RHEA:36431"/>
        <dbReference type="ChEBI" id="CHEBI:26386"/>
        <dbReference type="ChEBI" id="CHEBI:43474"/>
        <dbReference type="ChEBI" id="CHEBI:57259"/>
        <dbReference type="ChEBI" id="CHEBI:142361"/>
        <dbReference type="EC" id="2.4.2.1"/>
    </reaction>
</comment>
<dbReference type="eggNOG" id="COG0005">
    <property type="taxonomic scope" value="Bacteria"/>
</dbReference>
<dbReference type="GO" id="GO:0009116">
    <property type="term" value="P:nucleoside metabolic process"/>
    <property type="evidence" value="ECO:0007669"/>
    <property type="project" value="InterPro"/>
</dbReference>
<evidence type="ECO:0000313" key="11">
    <source>
        <dbReference type="EMBL" id="KDR93912.1"/>
    </source>
</evidence>
<dbReference type="FunFam" id="3.40.50.1580:FF:000010">
    <property type="entry name" value="Purine nucleoside phosphorylase"/>
    <property type="match status" value="1"/>
</dbReference>
<accession>A0A069RE38</accession>
<dbReference type="NCBIfam" id="TIGR01697">
    <property type="entry name" value="PNPH-PUNA-XAPA"/>
    <property type="match status" value="1"/>
</dbReference>
<feature type="binding site" evidence="9">
    <location>
        <position position="193"/>
    </location>
    <ligand>
        <name>a purine D-ribonucleoside</name>
        <dbReference type="ChEBI" id="CHEBI:142355"/>
    </ligand>
</feature>
<gene>
    <name evidence="12" type="primary">punA</name>
    <name evidence="12" type="ORF">CLIT_10c00660</name>
    <name evidence="11" type="ORF">CLIT_23c01840</name>
</gene>
<comment type="caution">
    <text evidence="12">The sequence shown here is derived from an EMBL/GenBank/DDBJ whole genome shotgun (WGS) entry which is preliminary data.</text>
</comment>
<dbReference type="UniPathway" id="UPA00606"/>
<evidence type="ECO:0000256" key="4">
    <source>
        <dbReference type="ARBA" id="ARBA00022553"/>
    </source>
</evidence>
<dbReference type="RefSeq" id="WP_038263477.1">
    <property type="nucleotide sequence ID" value="NZ_FSRH01000004.1"/>
</dbReference>
<dbReference type="InterPro" id="IPR011270">
    <property type="entry name" value="Pur_Nuc_Pase_Ino/Guo-sp"/>
</dbReference>
<evidence type="ECO:0000256" key="2">
    <source>
        <dbReference type="ARBA" id="ARBA00005058"/>
    </source>
</evidence>
<comment type="similarity">
    <text evidence="3 8">Belongs to the PNP/MTAP phosphorylase family.</text>
</comment>
<feature type="binding site" evidence="9">
    <location>
        <position position="61"/>
    </location>
    <ligand>
        <name>phosphate</name>
        <dbReference type="ChEBI" id="CHEBI:43474"/>
    </ligand>
</feature>
<comment type="function">
    <text evidence="1">The purine nucleoside phosphorylases catalyze the phosphorolytic breakdown of the N-glycosidic bond in the beta-(deoxy)ribonucleoside molecules, with the formation of the corresponding free purine bases and pentose-1-phosphate. Cleaves guanosine, inosine, 2'-deoxyguanosine and 2'-deoxyinosine.</text>
</comment>
<dbReference type="EMBL" id="JJMM01000026">
    <property type="protein sequence ID" value="KDR93912.1"/>
    <property type="molecule type" value="Genomic_DNA"/>
</dbReference>
<keyword evidence="6 8" id="KW-0808">Transferase</keyword>
<evidence type="ECO:0000256" key="7">
    <source>
        <dbReference type="ARBA" id="ARBA00048556"/>
    </source>
</evidence>
<feature type="binding site" evidence="9">
    <location>
        <position position="235"/>
    </location>
    <ligand>
        <name>a purine D-ribonucleoside</name>
        <dbReference type="ChEBI" id="CHEBI:142355"/>
    </ligand>
</feature>